<dbReference type="PANTHER" id="PTHR14136:SF17">
    <property type="entry name" value="BTB_POZ DOMAIN-CONTAINING PROTEIN KCTD9"/>
    <property type="match status" value="1"/>
</dbReference>
<gene>
    <name evidence="2" type="ORF">KSF_109340</name>
</gene>
<dbReference type="Proteomes" id="UP000597444">
    <property type="component" value="Unassembled WGS sequence"/>
</dbReference>
<dbReference type="Pfam" id="PF00805">
    <property type="entry name" value="Pentapeptide"/>
    <property type="match status" value="2"/>
</dbReference>
<name>A0A8J3IU54_9CHLR</name>
<dbReference type="EMBL" id="BNJK01000003">
    <property type="protein sequence ID" value="GHP00887.1"/>
    <property type="molecule type" value="Genomic_DNA"/>
</dbReference>
<dbReference type="InterPro" id="IPR051082">
    <property type="entry name" value="Pentapeptide-BTB/POZ_domain"/>
</dbReference>
<proteinExistence type="predicted"/>
<evidence type="ECO:0000256" key="1">
    <source>
        <dbReference type="SAM" id="Phobius"/>
    </source>
</evidence>
<evidence type="ECO:0000313" key="3">
    <source>
        <dbReference type="Proteomes" id="UP000597444"/>
    </source>
</evidence>
<comment type="caution">
    <text evidence="2">The sequence shown here is derived from an EMBL/GenBank/DDBJ whole genome shotgun (WGS) entry which is preliminary data.</text>
</comment>
<evidence type="ECO:0008006" key="4">
    <source>
        <dbReference type="Google" id="ProtNLM"/>
    </source>
</evidence>
<keyword evidence="1" id="KW-0472">Membrane</keyword>
<accession>A0A8J3IU54</accession>
<keyword evidence="3" id="KW-1185">Reference proteome</keyword>
<dbReference type="AlphaFoldDB" id="A0A8J3IU54"/>
<sequence length="326" mass="36065">MLLSELREEIRVSDQPLTHVSWTEQRLAGKTVWQWLSLLLIPLLLWYGTIWMIFLHMSRQSIITVHVHAQESVLEQYSQQIDTLLLEHHLRQSFPGMEVSDIAHARTLNVLKEVDAPHRRLVIAYLSDLHLIQGGYMDSRGMWQATGVTIGLWDADLSGVDLGGIDLSGAQLERADLDDANLTGANLRGADLADARLARANLSRIDLRDAQLIQADLTGATLTNGEVQGATLERAEMRGATLLQANLAEASLWHAHVLKGHLSRVFSLSGTTLSDGSRCHTLADLTNTTQQAENRDACLASFQEEARRAPRMLPRGEGRHVTAQGA</sequence>
<organism evidence="2 3">
    <name type="scientific">Reticulibacter mediterranei</name>
    <dbReference type="NCBI Taxonomy" id="2778369"/>
    <lineage>
        <taxon>Bacteria</taxon>
        <taxon>Bacillati</taxon>
        <taxon>Chloroflexota</taxon>
        <taxon>Ktedonobacteria</taxon>
        <taxon>Ktedonobacterales</taxon>
        <taxon>Reticulibacteraceae</taxon>
        <taxon>Reticulibacter</taxon>
    </lineage>
</organism>
<dbReference type="PANTHER" id="PTHR14136">
    <property type="entry name" value="BTB_POZ DOMAIN-CONTAINING PROTEIN KCTD9"/>
    <property type="match status" value="1"/>
</dbReference>
<dbReference type="InterPro" id="IPR001646">
    <property type="entry name" value="5peptide_repeat"/>
</dbReference>
<reference evidence="2" key="1">
    <citation type="submission" date="2020-10" db="EMBL/GenBank/DDBJ databases">
        <title>Taxonomic study of unclassified bacteria belonging to the class Ktedonobacteria.</title>
        <authorList>
            <person name="Yabe S."/>
            <person name="Wang C.M."/>
            <person name="Zheng Y."/>
            <person name="Sakai Y."/>
            <person name="Cavaletti L."/>
            <person name="Monciardini P."/>
            <person name="Donadio S."/>
        </authorList>
    </citation>
    <scope>NUCLEOTIDE SEQUENCE</scope>
    <source>
        <strain evidence="2">ID150040</strain>
    </source>
</reference>
<dbReference type="Gene3D" id="2.160.20.80">
    <property type="entry name" value="E3 ubiquitin-protein ligase SopA"/>
    <property type="match status" value="1"/>
</dbReference>
<feature type="transmembrane region" description="Helical" evidence="1">
    <location>
        <begin position="32"/>
        <end position="54"/>
    </location>
</feature>
<dbReference type="SUPFAM" id="SSF141571">
    <property type="entry name" value="Pentapeptide repeat-like"/>
    <property type="match status" value="1"/>
</dbReference>
<keyword evidence="1" id="KW-1133">Transmembrane helix</keyword>
<protein>
    <recommendedName>
        <fullName evidence="4">Pentapeptide repeat-containing protein</fullName>
    </recommendedName>
</protein>
<keyword evidence="1" id="KW-0812">Transmembrane</keyword>
<evidence type="ECO:0000313" key="2">
    <source>
        <dbReference type="EMBL" id="GHP00887.1"/>
    </source>
</evidence>